<dbReference type="PANTHER" id="PTHR10916">
    <property type="entry name" value="60S RIBOSOMAL PROTEIN L35/50S RIBOSOMAL PROTEIN L29"/>
    <property type="match status" value="1"/>
</dbReference>
<name>A0A7I3Z5X0_PHYPA</name>
<reference evidence="3 4" key="2">
    <citation type="journal article" date="2018" name="Plant J.">
        <title>The Physcomitrella patens chromosome-scale assembly reveals moss genome structure and evolution.</title>
        <authorList>
            <person name="Lang D."/>
            <person name="Ullrich K.K."/>
            <person name="Murat F."/>
            <person name="Fuchs J."/>
            <person name="Jenkins J."/>
            <person name="Haas F.B."/>
            <person name="Piednoel M."/>
            <person name="Gundlach H."/>
            <person name="Van Bel M."/>
            <person name="Meyberg R."/>
            <person name="Vives C."/>
            <person name="Morata J."/>
            <person name="Symeonidi A."/>
            <person name="Hiss M."/>
            <person name="Muchero W."/>
            <person name="Kamisugi Y."/>
            <person name="Saleh O."/>
            <person name="Blanc G."/>
            <person name="Decker E.L."/>
            <person name="van Gessel N."/>
            <person name="Grimwood J."/>
            <person name="Hayes R.D."/>
            <person name="Graham S.W."/>
            <person name="Gunter L.E."/>
            <person name="McDaniel S.F."/>
            <person name="Hoernstein S.N.W."/>
            <person name="Larsson A."/>
            <person name="Li F.W."/>
            <person name="Perroud P.F."/>
            <person name="Phillips J."/>
            <person name="Ranjan P."/>
            <person name="Rokshar D.S."/>
            <person name="Rothfels C.J."/>
            <person name="Schneider L."/>
            <person name="Shu S."/>
            <person name="Stevenson D.W."/>
            <person name="Thummler F."/>
            <person name="Tillich M."/>
            <person name="Villarreal Aguilar J.C."/>
            <person name="Widiez T."/>
            <person name="Wong G.K."/>
            <person name="Wymore A."/>
            <person name="Zhang Y."/>
            <person name="Zimmer A.D."/>
            <person name="Quatrano R.S."/>
            <person name="Mayer K.F.X."/>
            <person name="Goodstein D."/>
            <person name="Casacuberta J.M."/>
            <person name="Vandepoele K."/>
            <person name="Reski R."/>
            <person name="Cuming A.C."/>
            <person name="Tuskan G.A."/>
            <person name="Maumus F."/>
            <person name="Salse J."/>
            <person name="Schmutz J."/>
            <person name="Rensing S.A."/>
        </authorList>
    </citation>
    <scope>NUCLEOTIDE SEQUENCE [LARGE SCALE GENOMIC DNA]</scope>
    <source>
        <strain evidence="3 4">cv. Gransden 2004</strain>
    </source>
</reference>
<dbReference type="GO" id="GO:0006412">
    <property type="term" value="P:translation"/>
    <property type="evidence" value="ECO:0007669"/>
    <property type="project" value="InterPro"/>
</dbReference>
<keyword evidence="4" id="KW-1185">Reference proteome</keyword>
<proteinExistence type="predicted"/>
<dbReference type="Proteomes" id="UP000006727">
    <property type="component" value="Chromosome 15"/>
</dbReference>
<reference evidence="3 4" key="1">
    <citation type="journal article" date="2008" name="Science">
        <title>The Physcomitrella genome reveals evolutionary insights into the conquest of land by plants.</title>
        <authorList>
            <person name="Rensing S."/>
            <person name="Lang D."/>
            <person name="Zimmer A."/>
            <person name="Terry A."/>
            <person name="Salamov A."/>
            <person name="Shapiro H."/>
            <person name="Nishiyama T."/>
            <person name="Perroud P.-F."/>
            <person name="Lindquist E."/>
            <person name="Kamisugi Y."/>
            <person name="Tanahashi T."/>
            <person name="Sakakibara K."/>
            <person name="Fujita T."/>
            <person name="Oishi K."/>
            <person name="Shin-I T."/>
            <person name="Kuroki Y."/>
            <person name="Toyoda A."/>
            <person name="Suzuki Y."/>
            <person name="Hashimoto A."/>
            <person name="Yamaguchi K."/>
            <person name="Sugano A."/>
            <person name="Kohara Y."/>
            <person name="Fujiyama A."/>
            <person name="Anterola A."/>
            <person name="Aoki S."/>
            <person name="Ashton N."/>
            <person name="Barbazuk W.B."/>
            <person name="Barker E."/>
            <person name="Bennetzen J."/>
            <person name="Bezanilla M."/>
            <person name="Blankenship R."/>
            <person name="Cho S.H."/>
            <person name="Dutcher S."/>
            <person name="Estelle M."/>
            <person name="Fawcett J.A."/>
            <person name="Gundlach H."/>
            <person name="Hanada K."/>
            <person name="Heyl A."/>
            <person name="Hicks K.A."/>
            <person name="Hugh J."/>
            <person name="Lohr M."/>
            <person name="Mayer K."/>
            <person name="Melkozernov A."/>
            <person name="Murata T."/>
            <person name="Nelson D."/>
            <person name="Pils B."/>
            <person name="Prigge M."/>
            <person name="Reiss B."/>
            <person name="Renner T."/>
            <person name="Rombauts S."/>
            <person name="Rushton P."/>
            <person name="Sanderfoot A."/>
            <person name="Schween G."/>
            <person name="Shiu S.-H."/>
            <person name="Stueber K."/>
            <person name="Theodoulou F.L."/>
            <person name="Tu H."/>
            <person name="Van de Peer Y."/>
            <person name="Verrier P.J."/>
            <person name="Waters E."/>
            <person name="Wood A."/>
            <person name="Yang L."/>
            <person name="Cove D."/>
            <person name="Cuming A."/>
            <person name="Hasebe M."/>
            <person name="Lucas S."/>
            <person name="Mishler D.B."/>
            <person name="Reski R."/>
            <person name="Grigoriev I."/>
            <person name="Quatrano R.S."/>
            <person name="Boore J.L."/>
        </authorList>
    </citation>
    <scope>NUCLEOTIDE SEQUENCE [LARGE SCALE GENOMIC DNA]</scope>
    <source>
        <strain evidence="3 4">cv. Gransden 2004</strain>
    </source>
</reference>
<dbReference type="InterPro" id="IPR050063">
    <property type="entry name" value="Ribosomal_protein_uL29"/>
</dbReference>
<sequence length="119" mass="12427">MACVADVSRAAVCASGASVSSSIVKANATPRVSISASPFFCPGVKSLSASASPARGVVRTGAPLVVEMAKREEELVAIRNMSDEDINQTVVDLKGEMFLLRTKQATPTGVQEQRVPPHS</sequence>
<dbReference type="InterPro" id="IPR001854">
    <property type="entry name" value="Ribosomal_uL29"/>
</dbReference>
<protein>
    <recommendedName>
        <fullName evidence="1">Large ribosomal subunit protein uL29c</fullName>
    </recommendedName>
    <alternativeName>
        <fullName evidence="2">50S ribosomal protein L29, chloroplastic</fullName>
    </alternativeName>
</protein>
<dbReference type="GO" id="GO:0003735">
    <property type="term" value="F:structural constituent of ribosome"/>
    <property type="evidence" value="ECO:0007669"/>
    <property type="project" value="InterPro"/>
</dbReference>
<dbReference type="AlphaFoldDB" id="A0A7I3Z5X0"/>
<reference evidence="3" key="3">
    <citation type="submission" date="2020-12" db="UniProtKB">
        <authorList>
            <consortium name="EnsemblPlants"/>
        </authorList>
    </citation>
    <scope>IDENTIFICATION</scope>
</reference>
<dbReference type="Gramene" id="Pp3c15_20650V3.2">
    <property type="protein sequence ID" value="PAC:32926539.CDS.1"/>
    <property type="gene ID" value="Pp3c15_20650"/>
</dbReference>
<dbReference type="GO" id="GO:0005840">
    <property type="term" value="C:ribosome"/>
    <property type="evidence" value="ECO:0007669"/>
    <property type="project" value="InterPro"/>
</dbReference>
<dbReference type="NCBIfam" id="TIGR00012">
    <property type="entry name" value="L29"/>
    <property type="match status" value="1"/>
</dbReference>
<evidence type="ECO:0000256" key="1">
    <source>
        <dbReference type="ARBA" id="ARBA00040028"/>
    </source>
</evidence>
<dbReference type="EnsemblPlants" id="Pp3c15_20650V3.2">
    <property type="protein sequence ID" value="PAC:32926539.CDS.1"/>
    <property type="gene ID" value="Pp3c15_20650"/>
</dbReference>
<dbReference type="PANTHER" id="PTHR10916:SF0">
    <property type="entry name" value="LARGE RIBOSOMAL SUBUNIT PROTEIN UL29C"/>
    <property type="match status" value="1"/>
</dbReference>
<dbReference type="EMBL" id="ABEU02000015">
    <property type="status" value="NOT_ANNOTATED_CDS"/>
    <property type="molecule type" value="Genomic_DNA"/>
</dbReference>
<gene>
    <name evidence="3" type="primary">LOC112292477</name>
</gene>
<evidence type="ECO:0000313" key="3">
    <source>
        <dbReference type="EnsemblPlants" id="PAC:32926539.CDS.1"/>
    </source>
</evidence>
<evidence type="ECO:0000256" key="2">
    <source>
        <dbReference type="ARBA" id="ARBA00042960"/>
    </source>
</evidence>
<organism evidence="3 4">
    <name type="scientific">Physcomitrium patens</name>
    <name type="common">Spreading-leaved earth moss</name>
    <name type="synonym">Physcomitrella patens</name>
    <dbReference type="NCBI Taxonomy" id="3218"/>
    <lineage>
        <taxon>Eukaryota</taxon>
        <taxon>Viridiplantae</taxon>
        <taxon>Streptophyta</taxon>
        <taxon>Embryophyta</taxon>
        <taxon>Bryophyta</taxon>
        <taxon>Bryophytina</taxon>
        <taxon>Bryopsida</taxon>
        <taxon>Funariidae</taxon>
        <taxon>Funariales</taxon>
        <taxon>Funariaceae</taxon>
        <taxon>Physcomitrium</taxon>
    </lineage>
</organism>
<evidence type="ECO:0000313" key="4">
    <source>
        <dbReference type="Proteomes" id="UP000006727"/>
    </source>
</evidence>
<accession>A0A7I3Z5X0</accession>